<sequence length="722" mass="83331">MWEIKISGFNQEQIIHHGNQFLTGHLKLGVRGTLDEYRKEQLVAINCPLVYDQVGHGWREPVNAFNPLYTVIHVNHEPIDVLNQEPIEHHQILNIKDSTMRRHSVFKKEDMLITIDSKRFVSANDQRAIIGVYQVSINQDATLDILTGIDTQIWDINGPHIKAVQTNDKPYLKAYGVTHEKGYKIQTLKYVDLKFEPHHFKTLTTSTGVFYNIKVNAKANETYTFYQYAVIGINEDDYQLLTTLDEIASEGFDKKIIKHQQAWDLKWMDADVMIEGDEDAQLALRYSIYHLLLLAPHNYRQASIPARGISGQTYKGAIFWDTEIFMLPFYLNTDLNSAKHIIDYRIHGLKGAKEKAASYGFQGAFYAWESQEDGFDACTDYNVTDVFTKRLIRTYFKDKQVHISADIVYAIQTYIHRTLDYSILKQGALEVILEVARFYLDYGKYSILDDRFEVWDVMGPDEYHERVHNNAFTNRMVKMVFDIVILYEAYFKKENDKYFDELVHGIGFRKPLQEIHQIKDKVYQKEMLNNLLIEQFDGYFKFQDIPLKELLKKKLHENEYLGGQGLAGDTQIIKQADVITMLYLFKDDFDLNTMEANWKYYEPRTEHGSSLSASMYALVACMIANPEYAYPLFMKSATVDLTGLSKAYAGDIYIGGTHPAASGGAYMTAIYGFSGLSLTDKISVNPQLPKSIKSLSYKIIHQGKKYQIYVSNKHKEIKEVQS</sequence>
<dbReference type="GO" id="GO:0005975">
    <property type="term" value="P:carbohydrate metabolic process"/>
    <property type="evidence" value="ECO:0007669"/>
    <property type="project" value="InterPro"/>
</dbReference>
<evidence type="ECO:0000256" key="4">
    <source>
        <dbReference type="PIRSR" id="PIRSR036289-50"/>
    </source>
</evidence>
<dbReference type="PIRSF" id="PIRSF036289">
    <property type="entry name" value="Glycosyl_hydrolase_malt_phosph"/>
    <property type="match status" value="1"/>
</dbReference>
<evidence type="ECO:0000256" key="2">
    <source>
        <dbReference type="ARBA" id="ARBA00022676"/>
    </source>
</evidence>
<comment type="similarity">
    <text evidence="1">Belongs to the glycosyl hydrolase 65 family.</text>
</comment>
<dbReference type="InterPro" id="IPR005196">
    <property type="entry name" value="Glyco_hydro_65_N"/>
</dbReference>
<dbReference type="Proteomes" id="UP001431532">
    <property type="component" value="Unassembled WGS sequence"/>
</dbReference>
<dbReference type="InterPro" id="IPR008928">
    <property type="entry name" value="6-hairpin_glycosidase_sf"/>
</dbReference>
<dbReference type="InterPro" id="IPR037018">
    <property type="entry name" value="GH65_N"/>
</dbReference>
<gene>
    <name evidence="8" type="ORF">QJ521_03115</name>
</gene>
<dbReference type="PANTHER" id="PTHR11051">
    <property type="entry name" value="GLYCOSYL HYDROLASE-RELATED"/>
    <property type="match status" value="1"/>
</dbReference>
<feature type="domain" description="Glycoside hydrolase family 65 N-terminal" evidence="7">
    <location>
        <begin position="8"/>
        <end position="231"/>
    </location>
</feature>
<dbReference type="InterPro" id="IPR005195">
    <property type="entry name" value="Glyco_hydro_65_M"/>
</dbReference>
<evidence type="ECO:0000259" key="7">
    <source>
        <dbReference type="Pfam" id="PF03636"/>
    </source>
</evidence>
<dbReference type="Pfam" id="PF03632">
    <property type="entry name" value="Glyco_hydro_65m"/>
    <property type="match status" value="1"/>
</dbReference>
<reference evidence="8" key="1">
    <citation type="submission" date="2023-05" db="EMBL/GenBank/DDBJ databases">
        <title>Mariniplasma microaerophilum sp. nov., a novel anaerobic mollicute isolated from terrestrial mud volcano, Taman Peninsula, Russia.</title>
        <authorList>
            <person name="Khomyakova M.A."/>
            <person name="Merkel A.Y."/>
            <person name="Slobodkin A.I."/>
        </authorList>
    </citation>
    <scope>NUCLEOTIDE SEQUENCE</scope>
    <source>
        <strain evidence="8">M4Ah</strain>
    </source>
</reference>
<comment type="caution">
    <text evidence="8">The sequence shown here is derived from an EMBL/GenBank/DDBJ whole genome shotgun (WGS) entry which is preliminary data.</text>
</comment>
<keyword evidence="9" id="KW-1185">Reference proteome</keyword>
<evidence type="ECO:0008006" key="10">
    <source>
        <dbReference type="Google" id="ProtNLM"/>
    </source>
</evidence>
<feature type="binding site" evidence="5">
    <location>
        <begin position="574"/>
        <end position="575"/>
    </location>
    <ligand>
        <name>substrate</name>
    </ligand>
</feature>
<feature type="binding site" evidence="5">
    <location>
        <begin position="320"/>
        <end position="321"/>
    </location>
    <ligand>
        <name>substrate</name>
    </ligand>
</feature>
<evidence type="ECO:0000313" key="8">
    <source>
        <dbReference type="EMBL" id="MDI6452546.1"/>
    </source>
</evidence>
<evidence type="ECO:0000256" key="1">
    <source>
        <dbReference type="ARBA" id="ARBA00006768"/>
    </source>
</evidence>
<keyword evidence="2" id="KW-0328">Glycosyltransferase</keyword>
<dbReference type="Gene3D" id="1.50.10.10">
    <property type="match status" value="1"/>
</dbReference>
<feature type="domain" description="Glycoside hydrolase family 65 central catalytic" evidence="6">
    <location>
        <begin position="285"/>
        <end position="647"/>
    </location>
</feature>
<dbReference type="InterPro" id="IPR017045">
    <property type="entry name" value="Malt_Pase/Glycosyl_Hdrlase"/>
</dbReference>
<evidence type="ECO:0000313" key="9">
    <source>
        <dbReference type="Proteomes" id="UP001431532"/>
    </source>
</evidence>
<organism evidence="8 9">
    <name type="scientific">Peloplasma aerotolerans</name>
    <dbReference type="NCBI Taxonomy" id="3044389"/>
    <lineage>
        <taxon>Bacteria</taxon>
        <taxon>Bacillati</taxon>
        <taxon>Mycoplasmatota</taxon>
        <taxon>Mollicutes</taxon>
        <taxon>Acholeplasmatales</taxon>
        <taxon>Acholeplasmataceae</taxon>
        <taxon>Peloplasma</taxon>
    </lineage>
</organism>
<evidence type="ECO:0000256" key="5">
    <source>
        <dbReference type="PIRSR" id="PIRSR036289-51"/>
    </source>
</evidence>
<dbReference type="GO" id="GO:0016757">
    <property type="term" value="F:glycosyltransferase activity"/>
    <property type="evidence" value="ECO:0007669"/>
    <property type="project" value="UniProtKB-KW"/>
</dbReference>
<dbReference type="SUPFAM" id="SSF48208">
    <property type="entry name" value="Six-hairpin glycosidases"/>
    <property type="match status" value="1"/>
</dbReference>
<dbReference type="EMBL" id="JASCXW010000006">
    <property type="protein sequence ID" value="MDI6452546.1"/>
    <property type="molecule type" value="Genomic_DNA"/>
</dbReference>
<evidence type="ECO:0000259" key="6">
    <source>
        <dbReference type="Pfam" id="PF03632"/>
    </source>
</evidence>
<accession>A0AAW6U910</accession>
<dbReference type="SUPFAM" id="SSF74650">
    <property type="entry name" value="Galactose mutarotase-like"/>
    <property type="match status" value="1"/>
</dbReference>
<protein>
    <recommendedName>
        <fullName evidence="10">Glycoside hydrolase family 65 protein</fullName>
    </recommendedName>
</protein>
<dbReference type="InterPro" id="IPR012341">
    <property type="entry name" value="6hp_glycosidase-like_sf"/>
</dbReference>
<dbReference type="GO" id="GO:0030246">
    <property type="term" value="F:carbohydrate binding"/>
    <property type="evidence" value="ECO:0007669"/>
    <property type="project" value="InterPro"/>
</dbReference>
<dbReference type="Pfam" id="PF03636">
    <property type="entry name" value="Glyco_hydro_65N"/>
    <property type="match status" value="1"/>
</dbReference>
<dbReference type="Gene3D" id="2.60.420.10">
    <property type="entry name" value="Maltose phosphorylase, domain 3"/>
    <property type="match status" value="1"/>
</dbReference>
<proteinExistence type="inferred from homology"/>
<dbReference type="AlphaFoldDB" id="A0AAW6U910"/>
<name>A0AAW6U910_9MOLU</name>
<keyword evidence="3" id="KW-0808">Transferase</keyword>
<dbReference type="PANTHER" id="PTHR11051:SF8">
    <property type="entry name" value="PROTEIN-GLUCOSYLGALACTOSYLHYDROXYLYSINE GLUCOSIDASE"/>
    <property type="match status" value="1"/>
</dbReference>
<dbReference type="RefSeq" id="WP_282838962.1">
    <property type="nucleotide sequence ID" value="NZ_JASCXW010000006.1"/>
</dbReference>
<dbReference type="InterPro" id="IPR011013">
    <property type="entry name" value="Gal_mutarotase_sf_dom"/>
</dbReference>
<dbReference type="Gene3D" id="2.70.98.40">
    <property type="entry name" value="Glycoside hydrolase, family 65, N-terminal domain"/>
    <property type="match status" value="1"/>
</dbReference>
<dbReference type="GO" id="GO:0004553">
    <property type="term" value="F:hydrolase activity, hydrolyzing O-glycosyl compounds"/>
    <property type="evidence" value="ECO:0007669"/>
    <property type="project" value="TreeGrafter"/>
</dbReference>
<feature type="active site" description="Proton donor" evidence="4">
    <location>
        <position position="462"/>
    </location>
</feature>
<evidence type="ECO:0000256" key="3">
    <source>
        <dbReference type="ARBA" id="ARBA00022679"/>
    </source>
</evidence>